<feature type="transmembrane region" description="Helical" evidence="8">
    <location>
        <begin position="396"/>
        <end position="418"/>
    </location>
</feature>
<dbReference type="Pfam" id="PF01770">
    <property type="entry name" value="Folate_carrier"/>
    <property type="match status" value="2"/>
</dbReference>
<accession>A0A4U1ET75</accession>
<dbReference type="GO" id="GO:0008518">
    <property type="term" value="F:folate:monoatomic anion antiporter activity"/>
    <property type="evidence" value="ECO:0007669"/>
    <property type="project" value="TreeGrafter"/>
</dbReference>
<feature type="transmembrane region" description="Helical" evidence="8">
    <location>
        <begin position="283"/>
        <end position="301"/>
    </location>
</feature>
<evidence type="ECO:0000256" key="4">
    <source>
        <dbReference type="ARBA" id="ARBA00022692"/>
    </source>
</evidence>
<sequence length="701" mass="77739">MEESRSGGSVCPHYRPGQLTTPYSCPVPEPPAARRLRARGTQSLQIRTTPSRGPCGYKGPAATAVRVVDMERREQLDVQPPRPPCNVHLCPEVPAAGSPGADQTRCCSHGSARRAQGRKTGTESPSVSCRAIGDLGSMALSGPEVEKQVPAEPRPGRKLQSWWSLVFCLCFYGFMAQMRPGESFITPYLLGPDKNFTQKQALLVPIFLLTDYLRYKPVLLLQGLSYVSVWLLLLFGSSVLHMQFMEFFFSITMAARIAYSSYIFSLVPSACYQRMAGYSRASVLLGVFTSSVLGQLLVTMGRVPFSTLNYISLAFLTFSLVLTLFLKRPERSLFFNRGAPVSAGASPSELDRMNLGQGQPTGGKLGRLPASWRDSVLAYMLRELGRTTRLPQLRLWSLWWVFNSAGYYLIVYYVHILWNVVNPTTDTTRVYNGGADAASTLLGAITSFAAGFVKIRWALWAELIIAVVTVLQAGLVFLMYRTSSIWLCYLAFVLFRGSYQFLVPIATLEMSHLSRHCQRFGTGARAVGVFPSLSFSQDHLVSHVFLLTVKAIDVRGKKIRYDAEKVKCEAERREGDSRPPQTPAPVADVELRALVFGVNTFLATVLKTIITLVVSDKRGLGLPVRSQFLIYFVYFLVLFVAYVLAALLTGLRHFRQGRRQPPPPARELTSPMQEPDAQDGLAPEDGVRAMGEQRQQPEAKA</sequence>
<comment type="subcellular location">
    <subcellularLocation>
        <location evidence="1">Membrane</location>
        <topology evidence="1">Multi-pass membrane protein</topology>
    </subcellularLocation>
</comment>
<evidence type="ECO:0000313" key="10">
    <source>
        <dbReference type="Proteomes" id="UP000308365"/>
    </source>
</evidence>
<keyword evidence="5 8" id="KW-1133">Transmembrane helix</keyword>
<protein>
    <recommendedName>
        <fullName evidence="11">Folate transporter 1</fullName>
    </recommendedName>
</protein>
<feature type="transmembrane region" description="Helical" evidence="8">
    <location>
        <begin position="629"/>
        <end position="651"/>
    </location>
</feature>
<dbReference type="Proteomes" id="UP000308365">
    <property type="component" value="Unassembled WGS sequence"/>
</dbReference>
<evidence type="ECO:0000256" key="8">
    <source>
        <dbReference type="SAM" id="Phobius"/>
    </source>
</evidence>
<dbReference type="PANTHER" id="PTHR10686">
    <property type="entry name" value="FOLATE TRANSPORTER"/>
    <property type="match status" value="1"/>
</dbReference>
<gene>
    <name evidence="9" type="ORF">EI555_004706</name>
</gene>
<organism evidence="9 10">
    <name type="scientific">Monodon monoceros</name>
    <name type="common">Narwhal</name>
    <name type="synonym">Ceratodon monodon</name>
    <dbReference type="NCBI Taxonomy" id="40151"/>
    <lineage>
        <taxon>Eukaryota</taxon>
        <taxon>Metazoa</taxon>
        <taxon>Chordata</taxon>
        <taxon>Craniata</taxon>
        <taxon>Vertebrata</taxon>
        <taxon>Euteleostomi</taxon>
        <taxon>Mammalia</taxon>
        <taxon>Eutheria</taxon>
        <taxon>Laurasiatheria</taxon>
        <taxon>Artiodactyla</taxon>
        <taxon>Whippomorpha</taxon>
        <taxon>Cetacea</taxon>
        <taxon>Odontoceti</taxon>
        <taxon>Monodontidae</taxon>
        <taxon>Monodon</taxon>
    </lineage>
</organism>
<keyword evidence="6 8" id="KW-0472">Membrane</keyword>
<keyword evidence="3" id="KW-0813">Transport</keyword>
<dbReference type="NCBIfam" id="TIGR00806">
    <property type="entry name" value="rfc"/>
    <property type="match status" value="1"/>
</dbReference>
<evidence type="ECO:0000256" key="6">
    <source>
        <dbReference type="ARBA" id="ARBA00023136"/>
    </source>
</evidence>
<comment type="similarity">
    <text evidence="2">Belongs to the reduced folate carrier (RFC) transporter (TC 2.A.48) family.</text>
</comment>
<evidence type="ECO:0008006" key="11">
    <source>
        <dbReference type="Google" id="ProtNLM"/>
    </source>
</evidence>
<dbReference type="FunFam" id="1.20.1250.20:FF:000225">
    <property type="entry name" value="Solute carrier family 19 member 1"/>
    <property type="match status" value="1"/>
</dbReference>
<feature type="transmembrane region" description="Helical" evidence="8">
    <location>
        <begin position="457"/>
        <end position="478"/>
    </location>
</feature>
<dbReference type="Gene3D" id="1.20.1250.20">
    <property type="entry name" value="MFS general substrate transporter like domains"/>
    <property type="match status" value="1"/>
</dbReference>
<evidence type="ECO:0000256" key="2">
    <source>
        <dbReference type="ARBA" id="ARBA00005773"/>
    </source>
</evidence>
<dbReference type="EMBL" id="RWIC01000839">
    <property type="protein sequence ID" value="TKC39788.1"/>
    <property type="molecule type" value="Genomic_DNA"/>
</dbReference>
<feature type="transmembrane region" description="Helical" evidence="8">
    <location>
        <begin position="247"/>
        <end position="271"/>
    </location>
</feature>
<proteinExistence type="inferred from homology"/>
<dbReference type="InterPro" id="IPR036259">
    <property type="entry name" value="MFS_trans_sf"/>
</dbReference>
<feature type="transmembrane region" description="Helical" evidence="8">
    <location>
        <begin position="159"/>
        <end position="176"/>
    </location>
</feature>
<dbReference type="GO" id="GO:0016323">
    <property type="term" value="C:basolateral plasma membrane"/>
    <property type="evidence" value="ECO:0007669"/>
    <property type="project" value="TreeGrafter"/>
</dbReference>
<dbReference type="GO" id="GO:0098838">
    <property type="term" value="P:folate transmembrane transport"/>
    <property type="evidence" value="ECO:0007669"/>
    <property type="project" value="TreeGrafter"/>
</dbReference>
<reference evidence="10" key="1">
    <citation type="journal article" date="2019" name="IScience">
        <title>Narwhal Genome Reveals Long-Term Low Genetic Diversity despite Current Large Abundance Size.</title>
        <authorList>
            <person name="Westbury M.V."/>
            <person name="Petersen B."/>
            <person name="Garde E."/>
            <person name="Heide-Jorgensen M.P."/>
            <person name="Lorenzen E.D."/>
        </authorList>
    </citation>
    <scope>NUCLEOTIDE SEQUENCE [LARGE SCALE GENOMIC DNA]</scope>
</reference>
<feature type="transmembrane region" description="Helical" evidence="8">
    <location>
        <begin position="593"/>
        <end position="614"/>
    </location>
</feature>
<evidence type="ECO:0000256" key="1">
    <source>
        <dbReference type="ARBA" id="ARBA00004141"/>
    </source>
</evidence>
<dbReference type="GO" id="GO:0016324">
    <property type="term" value="C:apical plasma membrane"/>
    <property type="evidence" value="ECO:0007669"/>
    <property type="project" value="TreeGrafter"/>
</dbReference>
<dbReference type="GO" id="GO:0005542">
    <property type="term" value="F:folic acid binding"/>
    <property type="evidence" value="ECO:0007669"/>
    <property type="project" value="TreeGrafter"/>
</dbReference>
<dbReference type="SUPFAM" id="SSF103473">
    <property type="entry name" value="MFS general substrate transporter"/>
    <property type="match status" value="1"/>
</dbReference>
<dbReference type="AlphaFoldDB" id="A0A4U1ET75"/>
<evidence type="ECO:0000256" key="7">
    <source>
        <dbReference type="SAM" id="MobiDB-lite"/>
    </source>
</evidence>
<evidence type="ECO:0000313" key="9">
    <source>
        <dbReference type="EMBL" id="TKC39788.1"/>
    </source>
</evidence>
<feature type="transmembrane region" description="Helical" evidence="8">
    <location>
        <begin position="484"/>
        <end position="506"/>
    </location>
</feature>
<evidence type="ECO:0000256" key="3">
    <source>
        <dbReference type="ARBA" id="ARBA00022448"/>
    </source>
</evidence>
<keyword evidence="4 8" id="KW-0812">Transmembrane</keyword>
<feature type="region of interest" description="Disordered" evidence="7">
    <location>
        <begin position="655"/>
        <end position="701"/>
    </location>
</feature>
<evidence type="ECO:0000256" key="5">
    <source>
        <dbReference type="ARBA" id="ARBA00022989"/>
    </source>
</evidence>
<feature type="transmembrane region" description="Helical" evidence="8">
    <location>
        <begin position="430"/>
        <end position="450"/>
    </location>
</feature>
<dbReference type="InterPro" id="IPR002666">
    <property type="entry name" value="Folate_carrier"/>
</dbReference>
<feature type="transmembrane region" description="Helical" evidence="8">
    <location>
        <begin position="220"/>
        <end position="241"/>
    </location>
</feature>
<dbReference type="PANTHER" id="PTHR10686:SF12">
    <property type="entry name" value="REDUCED FOLATE TRANSPORTER"/>
    <property type="match status" value="1"/>
</dbReference>
<feature type="transmembrane region" description="Helical" evidence="8">
    <location>
        <begin position="307"/>
        <end position="326"/>
    </location>
</feature>
<comment type="caution">
    <text evidence="9">The sequence shown here is derived from an EMBL/GenBank/DDBJ whole genome shotgun (WGS) entry which is preliminary data.</text>
</comment>
<name>A0A4U1ET75_MONMO</name>